<feature type="transmembrane region" description="Helical" evidence="1">
    <location>
        <begin position="92"/>
        <end position="113"/>
    </location>
</feature>
<sequence length="310" mass="31490">MQDHAAVRVSRWVWLFLASTAVLAVQVTLQRELLLFAGTLATAALLGLAVEREAGGWPQRAGLAGLAALTLAAAAIDIDAKGFGWPIAVGEHAGVVAVLLLTAGAALLAVAVLGTAAPGLRRRHLWPAALAGAVVVAVFAEFAITDRPGRAGIALLGLSVVALVLVLVAANAALVTHRLGRAGVGLLAVLAFAGGAVGAAAEFGAPDRMVSCGQPTLGPDDTAVWELCSAATLRDVTQDRAEQRFLHPGEKHAGERNAAVVMVAVVPVERSAGGEGWGSVFVAGDATLRLLGLAALVVALFPPRRAVVLL</sequence>
<keyword evidence="1" id="KW-0812">Transmembrane</keyword>
<comment type="caution">
    <text evidence="2">The sequence shown here is derived from an EMBL/GenBank/DDBJ whole genome shotgun (WGS) entry which is preliminary data.</text>
</comment>
<proteinExistence type="predicted"/>
<dbReference type="AlphaFoldDB" id="A0A919W2Y9"/>
<evidence type="ECO:0000256" key="1">
    <source>
        <dbReference type="SAM" id="Phobius"/>
    </source>
</evidence>
<name>A0A919W2Y9_9ACTN</name>
<feature type="transmembrane region" description="Helical" evidence="1">
    <location>
        <begin position="125"/>
        <end position="145"/>
    </location>
</feature>
<reference evidence="2 3" key="1">
    <citation type="submission" date="2021-03" db="EMBL/GenBank/DDBJ databases">
        <title>Whole genome shotgun sequence of Actinoplanes toevensis NBRC 105298.</title>
        <authorList>
            <person name="Komaki H."/>
            <person name="Tamura T."/>
        </authorList>
    </citation>
    <scope>NUCLEOTIDE SEQUENCE [LARGE SCALE GENOMIC DNA]</scope>
    <source>
        <strain evidence="2 3">NBRC 105298</strain>
    </source>
</reference>
<feature type="transmembrane region" description="Helical" evidence="1">
    <location>
        <begin position="62"/>
        <end position="80"/>
    </location>
</feature>
<dbReference type="EMBL" id="BOQN01000005">
    <property type="protein sequence ID" value="GIM88608.1"/>
    <property type="molecule type" value="Genomic_DNA"/>
</dbReference>
<protein>
    <submittedName>
        <fullName evidence="2">Uncharacterized protein</fullName>
    </submittedName>
</protein>
<keyword evidence="1" id="KW-1133">Transmembrane helix</keyword>
<keyword evidence="1" id="KW-0472">Membrane</keyword>
<evidence type="ECO:0000313" key="3">
    <source>
        <dbReference type="Proteomes" id="UP000677082"/>
    </source>
</evidence>
<evidence type="ECO:0000313" key="2">
    <source>
        <dbReference type="EMBL" id="GIM88608.1"/>
    </source>
</evidence>
<feature type="transmembrane region" description="Helical" evidence="1">
    <location>
        <begin position="12"/>
        <end position="27"/>
    </location>
</feature>
<organism evidence="2 3">
    <name type="scientific">Paractinoplanes toevensis</name>
    <dbReference type="NCBI Taxonomy" id="571911"/>
    <lineage>
        <taxon>Bacteria</taxon>
        <taxon>Bacillati</taxon>
        <taxon>Actinomycetota</taxon>
        <taxon>Actinomycetes</taxon>
        <taxon>Micromonosporales</taxon>
        <taxon>Micromonosporaceae</taxon>
        <taxon>Paractinoplanes</taxon>
    </lineage>
</organism>
<feature type="transmembrane region" description="Helical" evidence="1">
    <location>
        <begin position="33"/>
        <end position="50"/>
    </location>
</feature>
<feature type="transmembrane region" description="Helical" evidence="1">
    <location>
        <begin position="182"/>
        <end position="201"/>
    </location>
</feature>
<gene>
    <name evidence="2" type="ORF">Ato02nite_004010</name>
</gene>
<keyword evidence="3" id="KW-1185">Reference proteome</keyword>
<dbReference type="Proteomes" id="UP000677082">
    <property type="component" value="Unassembled WGS sequence"/>
</dbReference>
<feature type="transmembrane region" description="Helical" evidence="1">
    <location>
        <begin position="151"/>
        <end position="175"/>
    </location>
</feature>
<accession>A0A919W2Y9</accession>